<accession>U2QJ48</accession>
<dbReference type="AlphaFoldDB" id="U2QJ48"/>
<keyword evidence="1" id="KW-1133">Transmembrane helix</keyword>
<sequence>MTKKIEELIYEETEKRLKKMEDPTYIFPSRISNIDMIIIIGLLITSMVLIYLCAIGVIS</sequence>
<dbReference type="PATRIC" id="fig|1321820.3.peg.1376"/>
<evidence type="ECO:0000256" key="1">
    <source>
        <dbReference type="SAM" id="Phobius"/>
    </source>
</evidence>
<protein>
    <submittedName>
        <fullName evidence="2">Uncharacterized protein</fullName>
    </submittedName>
</protein>
<keyword evidence="1" id="KW-0812">Transmembrane</keyword>
<dbReference type="eggNOG" id="ENOG5030540">
    <property type="taxonomic scope" value="Bacteria"/>
</dbReference>
<evidence type="ECO:0000313" key="2">
    <source>
        <dbReference type="EMBL" id="ERK56239.1"/>
    </source>
</evidence>
<keyword evidence="3" id="KW-1185">Reference proteome</keyword>
<gene>
    <name evidence="2" type="ORF">HMPREF1983_01426</name>
</gene>
<comment type="caution">
    <text evidence="2">The sequence shown here is derived from an EMBL/GenBank/DDBJ whole genome shotgun (WGS) entry which is preliminary data.</text>
</comment>
<dbReference type="EMBL" id="AWVP01000098">
    <property type="protein sequence ID" value="ERK56239.1"/>
    <property type="molecule type" value="Genomic_DNA"/>
</dbReference>
<dbReference type="HOGENOM" id="CLU_209264_0_0_9"/>
<dbReference type="Proteomes" id="UP000016637">
    <property type="component" value="Unassembled WGS sequence"/>
</dbReference>
<keyword evidence="1" id="KW-0472">Membrane</keyword>
<dbReference type="RefSeq" id="WP_021753075.1">
    <property type="nucleotide sequence ID" value="NZ_KI271844.1"/>
</dbReference>
<name>U2QJ48_9BACL</name>
<feature type="transmembrane region" description="Helical" evidence="1">
    <location>
        <begin position="36"/>
        <end position="58"/>
    </location>
</feature>
<reference evidence="2 3" key="1">
    <citation type="submission" date="2013-08" db="EMBL/GenBank/DDBJ databases">
        <authorList>
            <person name="Weinstock G."/>
            <person name="Sodergren E."/>
            <person name="Wylie T."/>
            <person name="Fulton L."/>
            <person name="Fulton R."/>
            <person name="Fronick C."/>
            <person name="O'Laughlin M."/>
            <person name="Godfrey J."/>
            <person name="Miner T."/>
            <person name="Herter B."/>
            <person name="Appelbaum E."/>
            <person name="Cordes M."/>
            <person name="Lek S."/>
            <person name="Wollam A."/>
            <person name="Pepin K.H."/>
            <person name="Palsikar V.B."/>
            <person name="Mitreva M."/>
            <person name="Wilson R.K."/>
        </authorList>
    </citation>
    <scope>NUCLEOTIDE SEQUENCE [LARGE SCALE GENOMIC DNA]</scope>
    <source>
        <strain evidence="2 3">ATCC 700627</strain>
    </source>
</reference>
<organism evidence="2 3">
    <name type="scientific">Gemella bergeri ATCC 700627</name>
    <dbReference type="NCBI Taxonomy" id="1321820"/>
    <lineage>
        <taxon>Bacteria</taxon>
        <taxon>Bacillati</taxon>
        <taxon>Bacillota</taxon>
        <taxon>Bacilli</taxon>
        <taxon>Bacillales</taxon>
        <taxon>Gemellaceae</taxon>
        <taxon>Gemella</taxon>
    </lineage>
</organism>
<evidence type="ECO:0000313" key="3">
    <source>
        <dbReference type="Proteomes" id="UP000016637"/>
    </source>
</evidence>
<proteinExistence type="predicted"/>